<accession>A0A2N3WYM9</accession>
<comment type="caution">
    <text evidence="2">The sequence shown here is derived from an EMBL/GenBank/DDBJ whole genome shotgun (WGS) entry which is preliminary data.</text>
</comment>
<organism evidence="2 3">
    <name type="scientific">Nocardia fluminea</name>
    <dbReference type="NCBI Taxonomy" id="134984"/>
    <lineage>
        <taxon>Bacteria</taxon>
        <taxon>Bacillati</taxon>
        <taxon>Actinomycetota</taxon>
        <taxon>Actinomycetes</taxon>
        <taxon>Mycobacteriales</taxon>
        <taxon>Nocardiaceae</taxon>
        <taxon>Nocardia</taxon>
    </lineage>
</organism>
<name>A0A2N3WYM9_9NOCA</name>
<evidence type="ECO:0000256" key="1">
    <source>
        <dbReference type="SAM" id="MobiDB-lite"/>
    </source>
</evidence>
<reference evidence="2 3" key="1">
    <citation type="submission" date="2017-12" db="EMBL/GenBank/DDBJ databases">
        <title>Sequencing the genomes of 1000 Actinobacteria strains.</title>
        <authorList>
            <person name="Klenk H.-P."/>
        </authorList>
    </citation>
    <scope>NUCLEOTIDE SEQUENCE [LARGE SCALE GENOMIC DNA]</scope>
    <source>
        <strain evidence="2 3">DSM 44489</strain>
    </source>
</reference>
<dbReference type="EMBL" id="PJMW01000001">
    <property type="protein sequence ID" value="PKV98967.1"/>
    <property type="molecule type" value="Genomic_DNA"/>
</dbReference>
<dbReference type="AlphaFoldDB" id="A0A2N3WYM9"/>
<dbReference type="Proteomes" id="UP000233766">
    <property type="component" value="Unassembled WGS sequence"/>
</dbReference>
<keyword evidence="3" id="KW-1185">Reference proteome</keyword>
<gene>
    <name evidence="2" type="ORF">ATK86_1004</name>
</gene>
<feature type="compositionally biased region" description="Polar residues" evidence="1">
    <location>
        <begin position="108"/>
        <end position="134"/>
    </location>
</feature>
<sequence length="221" mass="24991">MHRPERADCSESCCTPMTFGHIESFDVSHDLTGHARDRFPLKTVTYNTIGRWRRRAIRRSPSHPRSVQPVRSTFRRPTTPGPADPRPRSPPPQSWTGGIVSLGKRRTGSASSTHSAVSGTPHSITTNASTTTPHRSFRSWRSGHALGECRRRQALPGQVRCRRPMHERAYDRFVELFVRGHHQNWSTRLIEQPLHRADALLLSGVGHSELGDSYRVVVRGR</sequence>
<feature type="region of interest" description="Disordered" evidence="1">
    <location>
        <begin position="55"/>
        <end position="138"/>
    </location>
</feature>
<protein>
    <submittedName>
        <fullName evidence="2">Uncharacterized protein</fullName>
    </submittedName>
</protein>
<feature type="compositionally biased region" description="Pro residues" evidence="1">
    <location>
        <begin position="79"/>
        <end position="93"/>
    </location>
</feature>
<evidence type="ECO:0000313" key="2">
    <source>
        <dbReference type="EMBL" id="PKV98967.1"/>
    </source>
</evidence>
<evidence type="ECO:0000313" key="3">
    <source>
        <dbReference type="Proteomes" id="UP000233766"/>
    </source>
</evidence>
<proteinExistence type="predicted"/>